<comment type="caution">
    <text evidence="1">The sequence shown here is derived from an EMBL/GenBank/DDBJ whole genome shotgun (WGS) entry which is preliminary data.</text>
</comment>
<dbReference type="AlphaFoldDB" id="A0A0F9DRQ5"/>
<organism evidence="1">
    <name type="scientific">marine sediment metagenome</name>
    <dbReference type="NCBI Taxonomy" id="412755"/>
    <lineage>
        <taxon>unclassified sequences</taxon>
        <taxon>metagenomes</taxon>
        <taxon>ecological metagenomes</taxon>
    </lineage>
</organism>
<protein>
    <submittedName>
        <fullName evidence="1">Uncharacterized protein</fullName>
    </submittedName>
</protein>
<accession>A0A0F9DRQ5</accession>
<dbReference type="EMBL" id="LAZR01027826">
    <property type="protein sequence ID" value="KKL64488.1"/>
    <property type="molecule type" value="Genomic_DNA"/>
</dbReference>
<proteinExistence type="predicted"/>
<sequence length="65" mass="7252">MKFGFGVMCEYPDDAPEAEGTVLFDGMPKVGDEVTLPSNGKVWIIVRINNYGSYPIIVKRKDEIT</sequence>
<gene>
    <name evidence="1" type="ORF">LCGC14_2164540</name>
</gene>
<reference evidence="1" key="1">
    <citation type="journal article" date="2015" name="Nature">
        <title>Complex archaea that bridge the gap between prokaryotes and eukaryotes.</title>
        <authorList>
            <person name="Spang A."/>
            <person name="Saw J.H."/>
            <person name="Jorgensen S.L."/>
            <person name="Zaremba-Niedzwiedzka K."/>
            <person name="Martijn J."/>
            <person name="Lind A.E."/>
            <person name="van Eijk R."/>
            <person name="Schleper C."/>
            <person name="Guy L."/>
            <person name="Ettema T.J."/>
        </authorList>
    </citation>
    <scope>NUCLEOTIDE SEQUENCE</scope>
</reference>
<name>A0A0F9DRQ5_9ZZZZ</name>
<evidence type="ECO:0000313" key="1">
    <source>
        <dbReference type="EMBL" id="KKL64488.1"/>
    </source>
</evidence>